<protein>
    <submittedName>
        <fullName evidence="1">Uncharacterized protein</fullName>
    </submittedName>
</protein>
<sequence length="85" mass="9949">MANIRDLKKNINGMIYDVVDECYSIQLFNDAKTAESDAFIDDAANFQEEIMGEIKKAQNKKDFKAIEEKVQKTREDWTLRLNKMQ</sequence>
<dbReference type="RefSeq" id="WP_109358131.1">
    <property type="nucleotide sequence ID" value="NZ_QFRJ01000001.1"/>
</dbReference>
<reference evidence="1 2" key="2">
    <citation type="submission" date="2018-05" db="EMBL/GenBank/DDBJ databases">
        <authorList>
            <person name="Lanie J.A."/>
            <person name="Ng W.-L."/>
            <person name="Kazmierczak K.M."/>
            <person name="Andrzejewski T.M."/>
            <person name="Davidsen T.M."/>
            <person name="Wayne K.J."/>
            <person name="Tettelin H."/>
            <person name="Glass J.I."/>
            <person name="Rusch D."/>
            <person name="Podicherti R."/>
            <person name="Tsui H.-C.T."/>
            <person name="Winkler M.E."/>
        </authorList>
    </citation>
    <scope>NUCLEOTIDE SEQUENCE [LARGE SCALE GENOMIC DNA]</scope>
    <source>
        <strain evidence="1 2">C305</strain>
    </source>
</reference>
<keyword evidence="2" id="KW-1185">Reference proteome</keyword>
<dbReference type="EMBL" id="QFRJ01000001">
    <property type="protein sequence ID" value="PWH87053.1"/>
    <property type="molecule type" value="Genomic_DNA"/>
</dbReference>
<evidence type="ECO:0000313" key="1">
    <source>
        <dbReference type="EMBL" id="PWH87053.1"/>
    </source>
</evidence>
<dbReference type="OrthoDB" id="1121857at2"/>
<organism evidence="1 2">
    <name type="scientific">Brumimicrobium oceani</name>
    <dbReference type="NCBI Taxonomy" id="2100725"/>
    <lineage>
        <taxon>Bacteria</taxon>
        <taxon>Pseudomonadati</taxon>
        <taxon>Bacteroidota</taxon>
        <taxon>Flavobacteriia</taxon>
        <taxon>Flavobacteriales</taxon>
        <taxon>Crocinitomicaceae</taxon>
        <taxon>Brumimicrobium</taxon>
    </lineage>
</organism>
<reference evidence="1 2" key="1">
    <citation type="submission" date="2018-05" db="EMBL/GenBank/DDBJ databases">
        <title>Brumimicrobium oceani sp. nov., isolated from coastal sediment.</title>
        <authorList>
            <person name="Kou Y."/>
        </authorList>
    </citation>
    <scope>NUCLEOTIDE SEQUENCE [LARGE SCALE GENOMIC DNA]</scope>
    <source>
        <strain evidence="1 2">C305</strain>
    </source>
</reference>
<comment type="caution">
    <text evidence="1">The sequence shown here is derived from an EMBL/GenBank/DDBJ whole genome shotgun (WGS) entry which is preliminary data.</text>
</comment>
<evidence type="ECO:0000313" key="2">
    <source>
        <dbReference type="Proteomes" id="UP000245370"/>
    </source>
</evidence>
<dbReference type="Proteomes" id="UP000245370">
    <property type="component" value="Unassembled WGS sequence"/>
</dbReference>
<dbReference type="AlphaFoldDB" id="A0A2U2XH07"/>
<name>A0A2U2XH07_9FLAO</name>
<gene>
    <name evidence="1" type="ORF">DIT68_01985</name>
</gene>
<proteinExistence type="predicted"/>
<accession>A0A2U2XH07</accession>